<dbReference type="EC" id="3.2.1.4" evidence="6"/>
<keyword evidence="6" id="KW-0136">Cellulose degradation</keyword>
<sequence length="451" mass="48429">MRRRLATAAGALLAIAASLLAAPSPAQAQPRAETQAAPGFHVSDGRLLDANGKDFVLRGVNHAHTWYPTRTPQALKDIKALGANSVRVVLATGDRWTRTEAADVAAIVTECKRNRLVCVLEAHDTTGYGEQAGAVSLARAVDYWLSIKDVLRGQEKYVVVNLGNEPYGNSGYGTWTSDTQNAIARLRDAGFGHTLMVDAPNWGQDWTFTMRDNAGKVFAADPDRNTVFSIHMYGVFDTATEVNDYLNRFTSQRLPIVVGEFGNDHSDGNPDEDAIMAAAQRLGIGYLGWSWSGNGGGVEYLDMATDFDASRLSTWGRRIFDGSDGIRQTAREASVFTSGPDDGSTGGGCAVSYRLSDWGNWFNADVTIRNTGTTAVKGWRLDFAFPGDQRLNQTWNARATQQGTQVRAANESWTETIPAGGTVSFGFNGSSAGTNGVPASFALNGTSCTTS</sequence>
<dbReference type="InterPro" id="IPR017853">
    <property type="entry name" value="GH"/>
</dbReference>
<evidence type="ECO:0000256" key="5">
    <source>
        <dbReference type="ARBA" id="ARBA00023326"/>
    </source>
</evidence>
<dbReference type="InterPro" id="IPR001919">
    <property type="entry name" value="CBD2"/>
</dbReference>
<evidence type="ECO:0000259" key="8">
    <source>
        <dbReference type="PROSITE" id="PS51173"/>
    </source>
</evidence>
<dbReference type="Pfam" id="PF00553">
    <property type="entry name" value="CBM_2"/>
    <property type="match status" value="1"/>
</dbReference>
<dbReference type="Gene3D" id="3.20.20.80">
    <property type="entry name" value="Glycosidases"/>
    <property type="match status" value="1"/>
</dbReference>
<name>A0ABW9IUD1_STRGJ</name>
<dbReference type="PROSITE" id="PS51173">
    <property type="entry name" value="CBM2"/>
    <property type="match status" value="1"/>
</dbReference>
<feature type="domain" description="CBM2" evidence="8">
    <location>
        <begin position="342"/>
        <end position="451"/>
    </location>
</feature>
<dbReference type="RefSeq" id="WP_369280272.1">
    <property type="nucleotide sequence ID" value="NZ_JBJVMW010000015.1"/>
</dbReference>
<keyword evidence="4 6" id="KW-0326">Glycosidase</keyword>
<comment type="catalytic activity">
    <reaction evidence="1 6">
        <text>Endohydrolysis of (1-&gt;4)-beta-D-glucosidic linkages in cellulose, lichenin and cereal beta-D-glucans.</text>
        <dbReference type="EC" id="3.2.1.4"/>
    </reaction>
</comment>
<dbReference type="EMBL" id="JBJVNE010000017">
    <property type="protein sequence ID" value="MFM9650698.1"/>
    <property type="molecule type" value="Genomic_DNA"/>
</dbReference>
<comment type="caution">
    <text evidence="9">The sequence shown here is derived from an EMBL/GenBank/DDBJ whole genome shotgun (WGS) entry which is preliminary data.</text>
</comment>
<feature type="chain" id="PRO_5046795857" description="Endoglucanase" evidence="7">
    <location>
        <begin position="29"/>
        <end position="451"/>
    </location>
</feature>
<keyword evidence="10" id="KW-1185">Reference proteome</keyword>
<evidence type="ECO:0000256" key="3">
    <source>
        <dbReference type="ARBA" id="ARBA00022801"/>
    </source>
</evidence>
<keyword evidence="3 6" id="KW-0378">Hydrolase</keyword>
<dbReference type="PROSITE" id="PS00659">
    <property type="entry name" value="GLYCOSYL_HYDROL_F5"/>
    <property type="match status" value="1"/>
</dbReference>
<dbReference type="InterPro" id="IPR008965">
    <property type="entry name" value="CBM2/CBM3_carb-bd_dom_sf"/>
</dbReference>
<dbReference type="Proteomes" id="UP001631993">
    <property type="component" value="Unassembled WGS sequence"/>
</dbReference>
<dbReference type="SMART" id="SM00637">
    <property type="entry name" value="CBD_II"/>
    <property type="match status" value="1"/>
</dbReference>
<dbReference type="InterPro" id="IPR018087">
    <property type="entry name" value="Glyco_hydro_5_CS"/>
</dbReference>
<dbReference type="PANTHER" id="PTHR42754">
    <property type="entry name" value="ENDOGLUCANASE"/>
    <property type="match status" value="1"/>
</dbReference>
<dbReference type="InterPro" id="IPR001547">
    <property type="entry name" value="Glyco_hydro_5"/>
</dbReference>
<feature type="signal peptide" evidence="7">
    <location>
        <begin position="1"/>
        <end position="28"/>
    </location>
</feature>
<dbReference type="PANTHER" id="PTHR42754:SF1">
    <property type="entry name" value="LIPOPROTEIN"/>
    <property type="match status" value="1"/>
</dbReference>
<accession>A0ABW9IUD1</accession>
<dbReference type="Gene3D" id="2.60.40.290">
    <property type="match status" value="1"/>
</dbReference>
<evidence type="ECO:0000256" key="4">
    <source>
        <dbReference type="ARBA" id="ARBA00023295"/>
    </source>
</evidence>
<keyword evidence="6" id="KW-0119">Carbohydrate metabolism</keyword>
<comment type="similarity">
    <text evidence="6">Belongs to the glycosyl hydrolase 5 (cellulase A) family.</text>
</comment>
<evidence type="ECO:0000313" key="10">
    <source>
        <dbReference type="Proteomes" id="UP001631993"/>
    </source>
</evidence>
<dbReference type="SUPFAM" id="SSF49384">
    <property type="entry name" value="Carbohydrate-binding domain"/>
    <property type="match status" value="1"/>
</dbReference>
<dbReference type="InterPro" id="IPR012291">
    <property type="entry name" value="CBM2_carb-bd_dom_sf"/>
</dbReference>
<reference evidence="9 10" key="1">
    <citation type="submission" date="2024-12" db="EMBL/GenBank/DDBJ databases">
        <title>Forecasting of Potato common scab and diversities of Pathogenic streptomyces spp. in china.</title>
        <authorList>
            <person name="Handique U."/>
            <person name="Wu J."/>
        </authorList>
    </citation>
    <scope>NUCLEOTIDE SEQUENCE [LARGE SCALE GENOMIC DNA]</scope>
    <source>
        <strain evidence="9 10">ZRIMU1585</strain>
    </source>
</reference>
<organism evidence="9 10">
    <name type="scientific">Streptomyces galilaeus</name>
    <dbReference type="NCBI Taxonomy" id="33899"/>
    <lineage>
        <taxon>Bacteria</taxon>
        <taxon>Bacillati</taxon>
        <taxon>Actinomycetota</taxon>
        <taxon>Actinomycetes</taxon>
        <taxon>Kitasatosporales</taxon>
        <taxon>Streptomycetaceae</taxon>
        <taxon>Streptomyces</taxon>
    </lineage>
</organism>
<evidence type="ECO:0000256" key="2">
    <source>
        <dbReference type="ARBA" id="ARBA00022729"/>
    </source>
</evidence>
<evidence type="ECO:0000256" key="1">
    <source>
        <dbReference type="ARBA" id="ARBA00000966"/>
    </source>
</evidence>
<dbReference type="Pfam" id="PF00150">
    <property type="entry name" value="Cellulase"/>
    <property type="match status" value="1"/>
</dbReference>
<proteinExistence type="inferred from homology"/>
<keyword evidence="2 7" id="KW-0732">Signal</keyword>
<gene>
    <name evidence="9" type="ORF">ACKI1S_31670</name>
</gene>
<protein>
    <recommendedName>
        <fullName evidence="6">Endoglucanase</fullName>
        <ecNumber evidence="6">3.2.1.4</ecNumber>
    </recommendedName>
</protein>
<keyword evidence="5 6" id="KW-0624">Polysaccharide degradation</keyword>
<dbReference type="SUPFAM" id="SSF51445">
    <property type="entry name" value="(Trans)glycosidases"/>
    <property type="match status" value="1"/>
</dbReference>
<evidence type="ECO:0000256" key="6">
    <source>
        <dbReference type="RuleBase" id="RU361153"/>
    </source>
</evidence>
<evidence type="ECO:0000313" key="9">
    <source>
        <dbReference type="EMBL" id="MFM9650698.1"/>
    </source>
</evidence>
<evidence type="ECO:0000256" key="7">
    <source>
        <dbReference type="SAM" id="SignalP"/>
    </source>
</evidence>